<evidence type="ECO:0008006" key="6">
    <source>
        <dbReference type="Google" id="ProtNLM"/>
    </source>
</evidence>
<dbReference type="PROSITE" id="PS50005">
    <property type="entry name" value="TPR"/>
    <property type="match status" value="1"/>
</dbReference>
<comment type="caution">
    <text evidence="4">The sequence shown here is derived from an EMBL/GenBank/DDBJ whole genome shotgun (WGS) entry which is preliminary data.</text>
</comment>
<sequence length="82" mass="9294">MYDNMGEYSKALEFQEKSLEIKKQNLPPDHIDLASSYHGIGGIYSGRGEYAKALEFYERSHEICKVALSPNHPNLATSYNNI</sequence>
<dbReference type="AlphaFoldDB" id="A0A820KBI4"/>
<dbReference type="InterPro" id="IPR011990">
    <property type="entry name" value="TPR-like_helical_dom_sf"/>
</dbReference>
<dbReference type="SUPFAM" id="SSF48452">
    <property type="entry name" value="TPR-like"/>
    <property type="match status" value="1"/>
</dbReference>
<dbReference type="EMBL" id="CAJOBD010046753">
    <property type="protein sequence ID" value="CAF4338248.1"/>
    <property type="molecule type" value="Genomic_DNA"/>
</dbReference>
<dbReference type="Gene3D" id="1.25.40.10">
    <property type="entry name" value="Tetratricopeptide repeat domain"/>
    <property type="match status" value="1"/>
</dbReference>
<evidence type="ECO:0000256" key="1">
    <source>
        <dbReference type="ARBA" id="ARBA00022737"/>
    </source>
</evidence>
<dbReference type="Proteomes" id="UP000663836">
    <property type="component" value="Unassembled WGS sequence"/>
</dbReference>
<dbReference type="PANTHER" id="PTHR45641">
    <property type="entry name" value="TETRATRICOPEPTIDE REPEAT PROTEIN (AFU_ORTHOLOGUE AFUA_6G03870)"/>
    <property type="match status" value="1"/>
</dbReference>
<evidence type="ECO:0000256" key="2">
    <source>
        <dbReference type="ARBA" id="ARBA00022803"/>
    </source>
</evidence>
<organism evidence="4 5">
    <name type="scientific">Rotaria sordida</name>
    <dbReference type="NCBI Taxonomy" id="392033"/>
    <lineage>
        <taxon>Eukaryota</taxon>
        <taxon>Metazoa</taxon>
        <taxon>Spiralia</taxon>
        <taxon>Gnathifera</taxon>
        <taxon>Rotifera</taxon>
        <taxon>Eurotatoria</taxon>
        <taxon>Bdelloidea</taxon>
        <taxon>Philodinida</taxon>
        <taxon>Philodinidae</taxon>
        <taxon>Rotaria</taxon>
    </lineage>
</organism>
<gene>
    <name evidence="4" type="ORF">JBS370_LOCUS41534</name>
</gene>
<protein>
    <recommendedName>
        <fullName evidence="6">Kinesin light chain</fullName>
    </recommendedName>
</protein>
<dbReference type="InterPro" id="IPR019734">
    <property type="entry name" value="TPR_rpt"/>
</dbReference>
<accession>A0A820KBI4</accession>
<dbReference type="Pfam" id="PF13424">
    <property type="entry name" value="TPR_12"/>
    <property type="match status" value="1"/>
</dbReference>
<evidence type="ECO:0000256" key="3">
    <source>
        <dbReference type="PROSITE-ProRule" id="PRU00339"/>
    </source>
</evidence>
<reference evidence="4" key="1">
    <citation type="submission" date="2021-02" db="EMBL/GenBank/DDBJ databases">
        <authorList>
            <person name="Nowell W R."/>
        </authorList>
    </citation>
    <scope>NUCLEOTIDE SEQUENCE</scope>
</reference>
<proteinExistence type="predicted"/>
<keyword evidence="1" id="KW-0677">Repeat</keyword>
<evidence type="ECO:0000313" key="5">
    <source>
        <dbReference type="Proteomes" id="UP000663836"/>
    </source>
</evidence>
<dbReference type="PANTHER" id="PTHR45641:SF19">
    <property type="entry name" value="NEPHROCYSTIN-3"/>
    <property type="match status" value="1"/>
</dbReference>
<feature type="repeat" description="TPR" evidence="3">
    <location>
        <begin position="34"/>
        <end position="67"/>
    </location>
</feature>
<keyword evidence="2 3" id="KW-0802">TPR repeat</keyword>
<feature type="non-terminal residue" evidence="4">
    <location>
        <position position="82"/>
    </location>
</feature>
<evidence type="ECO:0000313" key="4">
    <source>
        <dbReference type="EMBL" id="CAF4338248.1"/>
    </source>
</evidence>
<name>A0A820KBI4_9BILA</name>